<evidence type="ECO:0000256" key="12">
    <source>
        <dbReference type="SAM" id="MobiDB-lite"/>
    </source>
</evidence>
<comment type="similarity">
    <text evidence="2">Belongs to the nectin family.</text>
</comment>
<dbReference type="GO" id="GO:0007156">
    <property type="term" value="P:homophilic cell adhesion via plasma membrane adhesion molecules"/>
    <property type="evidence" value="ECO:0007669"/>
    <property type="project" value="TreeGrafter"/>
</dbReference>
<dbReference type="InterPro" id="IPR007110">
    <property type="entry name" value="Ig-like_dom"/>
</dbReference>
<evidence type="ECO:0000256" key="6">
    <source>
        <dbReference type="ARBA" id="ARBA00022889"/>
    </source>
</evidence>
<feature type="compositionally biased region" description="Basic and acidic residues" evidence="12">
    <location>
        <begin position="683"/>
        <end position="695"/>
    </location>
</feature>
<dbReference type="SMART" id="SM00409">
    <property type="entry name" value="IG"/>
    <property type="match status" value="2"/>
</dbReference>
<keyword evidence="4" id="KW-0732">Signal</keyword>
<keyword evidence="9" id="KW-1015">Disulfide bond</keyword>
<feature type="region of interest" description="Disordered" evidence="12">
    <location>
        <begin position="449"/>
        <end position="489"/>
    </location>
</feature>
<dbReference type="InterPro" id="IPR013106">
    <property type="entry name" value="Ig_V-set"/>
</dbReference>
<dbReference type="Proteomes" id="UP000694620">
    <property type="component" value="Chromosome 16"/>
</dbReference>
<feature type="domain" description="Ig-like" evidence="14">
    <location>
        <begin position="40"/>
        <end position="163"/>
    </location>
</feature>
<dbReference type="Pfam" id="PF07686">
    <property type="entry name" value="V-set"/>
    <property type="match status" value="1"/>
</dbReference>
<evidence type="ECO:0000256" key="7">
    <source>
        <dbReference type="ARBA" id="ARBA00022989"/>
    </source>
</evidence>
<accession>A0A8C4XC17</accession>
<feature type="region of interest" description="Disordered" evidence="12">
    <location>
        <begin position="635"/>
        <end position="732"/>
    </location>
</feature>
<dbReference type="RefSeq" id="XP_028677001.1">
    <property type="nucleotide sequence ID" value="XM_028821168.2"/>
</dbReference>
<dbReference type="PANTHER" id="PTHR23277:SF11">
    <property type="entry name" value="NECTIN-4"/>
    <property type="match status" value="1"/>
</dbReference>
<proteinExistence type="inferred from homology"/>
<keyword evidence="3 13" id="KW-0812">Transmembrane</keyword>
<dbReference type="InterPro" id="IPR013783">
    <property type="entry name" value="Ig-like_fold"/>
</dbReference>
<dbReference type="Ensembl" id="ENSECRT00000021289.1">
    <property type="protein sequence ID" value="ENSECRP00000020837.1"/>
    <property type="gene ID" value="ENSECRG00000014020.1"/>
</dbReference>
<evidence type="ECO:0000256" key="1">
    <source>
        <dbReference type="ARBA" id="ARBA00004167"/>
    </source>
</evidence>
<keyword evidence="7 13" id="KW-1133">Transmembrane helix</keyword>
<evidence type="ECO:0000256" key="2">
    <source>
        <dbReference type="ARBA" id="ARBA00007810"/>
    </source>
</evidence>
<dbReference type="InterPro" id="IPR013162">
    <property type="entry name" value="CD80_C2-set"/>
</dbReference>
<name>A0A8C4XC17_ERPCA</name>
<dbReference type="AlphaFoldDB" id="A0A8C4XC17"/>
<reference evidence="15" key="2">
    <citation type="submission" date="2025-08" db="UniProtKB">
        <authorList>
            <consortium name="Ensembl"/>
        </authorList>
    </citation>
    <scope>IDENTIFICATION</scope>
</reference>
<feature type="compositionally biased region" description="Polar residues" evidence="12">
    <location>
        <begin position="696"/>
        <end position="705"/>
    </location>
</feature>
<dbReference type="PROSITE" id="PS50835">
    <property type="entry name" value="IG_LIKE"/>
    <property type="match status" value="2"/>
</dbReference>
<evidence type="ECO:0000256" key="3">
    <source>
        <dbReference type="ARBA" id="ARBA00022692"/>
    </source>
</evidence>
<dbReference type="GO" id="GO:0005912">
    <property type="term" value="C:adherens junction"/>
    <property type="evidence" value="ECO:0007669"/>
    <property type="project" value="TreeGrafter"/>
</dbReference>
<keyword evidence="16" id="KW-1185">Reference proteome</keyword>
<keyword evidence="5" id="KW-0677">Repeat</keyword>
<evidence type="ECO:0000256" key="11">
    <source>
        <dbReference type="SAM" id="Coils"/>
    </source>
</evidence>
<evidence type="ECO:0000313" key="16">
    <source>
        <dbReference type="Proteomes" id="UP000694620"/>
    </source>
</evidence>
<feature type="domain" description="Ig-like" evidence="14">
    <location>
        <begin position="263"/>
        <end position="348"/>
    </location>
</feature>
<dbReference type="GO" id="GO:0016020">
    <property type="term" value="C:membrane"/>
    <property type="evidence" value="ECO:0007669"/>
    <property type="project" value="UniProtKB-SubCell"/>
</dbReference>
<dbReference type="GO" id="GO:0007157">
    <property type="term" value="P:heterophilic cell-cell adhesion via plasma membrane cell adhesion molecules"/>
    <property type="evidence" value="ECO:0007669"/>
    <property type="project" value="TreeGrafter"/>
</dbReference>
<dbReference type="Gene3D" id="2.60.40.10">
    <property type="entry name" value="Immunoglobulins"/>
    <property type="match status" value="3"/>
</dbReference>
<feature type="region of interest" description="Disordered" evidence="12">
    <location>
        <begin position="568"/>
        <end position="611"/>
    </location>
</feature>
<keyword evidence="8 13" id="KW-0472">Membrane</keyword>
<evidence type="ECO:0000256" key="4">
    <source>
        <dbReference type="ARBA" id="ARBA00022729"/>
    </source>
</evidence>
<evidence type="ECO:0000313" key="15">
    <source>
        <dbReference type="Ensembl" id="ENSECRP00000020837.1"/>
    </source>
</evidence>
<evidence type="ECO:0000256" key="5">
    <source>
        <dbReference type="ARBA" id="ARBA00022737"/>
    </source>
</evidence>
<dbReference type="GeneTree" id="ENSGT00940000157535"/>
<evidence type="ECO:0000259" key="14">
    <source>
        <dbReference type="PROSITE" id="PS50835"/>
    </source>
</evidence>
<dbReference type="Pfam" id="PF08205">
    <property type="entry name" value="C2-set_2"/>
    <property type="match status" value="1"/>
</dbReference>
<dbReference type="InterPro" id="IPR051427">
    <property type="entry name" value="Nectin/Nectin-like"/>
</dbReference>
<feature type="transmembrane region" description="Helical" evidence="13">
    <location>
        <begin position="359"/>
        <end position="385"/>
    </location>
</feature>
<evidence type="ECO:0000256" key="8">
    <source>
        <dbReference type="ARBA" id="ARBA00023136"/>
    </source>
</evidence>
<dbReference type="InterPro" id="IPR003599">
    <property type="entry name" value="Ig_sub"/>
</dbReference>
<dbReference type="PANTHER" id="PTHR23277">
    <property type="entry name" value="NECTIN-RELATED"/>
    <property type="match status" value="1"/>
</dbReference>
<keyword evidence="10" id="KW-0325">Glycoprotein</keyword>
<gene>
    <name evidence="15" type="primary">LOC114666348</name>
</gene>
<keyword evidence="11" id="KW-0175">Coiled coil</keyword>
<dbReference type="InterPro" id="IPR036179">
    <property type="entry name" value="Ig-like_dom_sf"/>
</dbReference>
<dbReference type="OrthoDB" id="8872282at2759"/>
<organism evidence="15 16">
    <name type="scientific">Erpetoichthys calabaricus</name>
    <name type="common">Rope fish</name>
    <name type="synonym">Calamoichthys calabaricus</name>
    <dbReference type="NCBI Taxonomy" id="27687"/>
    <lineage>
        <taxon>Eukaryota</taxon>
        <taxon>Metazoa</taxon>
        <taxon>Chordata</taxon>
        <taxon>Craniata</taxon>
        <taxon>Vertebrata</taxon>
        <taxon>Euteleostomi</taxon>
        <taxon>Actinopterygii</taxon>
        <taxon>Polypteriformes</taxon>
        <taxon>Polypteridae</taxon>
        <taxon>Erpetoichthys</taxon>
    </lineage>
</organism>
<evidence type="ECO:0000256" key="10">
    <source>
        <dbReference type="ARBA" id="ARBA00023180"/>
    </source>
</evidence>
<keyword evidence="6" id="KW-0130">Cell adhesion</keyword>
<comment type="subcellular location">
    <subcellularLocation>
        <location evidence="1">Membrane</location>
        <topology evidence="1">Single-pass membrane protein</topology>
    </subcellularLocation>
</comment>
<protein>
    <recommendedName>
        <fullName evidence="14">Ig-like domain-containing protein</fullName>
    </recommendedName>
</protein>
<reference evidence="15" key="3">
    <citation type="submission" date="2025-09" db="UniProtKB">
        <authorList>
            <consortium name="Ensembl"/>
        </authorList>
    </citation>
    <scope>IDENTIFICATION</scope>
</reference>
<reference evidence="15" key="1">
    <citation type="submission" date="2021-06" db="EMBL/GenBank/DDBJ databases">
        <authorList>
            <consortium name="Wellcome Sanger Institute Data Sharing"/>
        </authorList>
    </citation>
    <scope>NUCLEOTIDE SEQUENCE [LARGE SCALE GENOMIC DNA]</scope>
</reference>
<dbReference type="SUPFAM" id="SSF48726">
    <property type="entry name" value="Immunoglobulin"/>
    <property type="match status" value="3"/>
</dbReference>
<dbReference type="GeneID" id="114666348"/>
<dbReference type="SMART" id="SM00406">
    <property type="entry name" value="IGv"/>
    <property type="match status" value="1"/>
</dbReference>
<evidence type="ECO:0000256" key="9">
    <source>
        <dbReference type="ARBA" id="ARBA00023157"/>
    </source>
</evidence>
<feature type="coiled-coil region" evidence="11">
    <location>
        <begin position="386"/>
        <end position="413"/>
    </location>
</feature>
<sequence length="732" mass="81845">MYKVGRKKAVAMNRPRPGGAAVGRTEGLLLFFLSAGLFGPALANFVEPSSQFSTFSAVQEETAYLPCKFEPQPGQNIQQVSWFRVETENSKITTKEQIILFHHQFGQEVYEPYVGKASLEKAKESLNDATLLLRKVEVKDEGQYLCQVATFPSGNFDIIMKLNVLISPVSSLDPTLPPLTEGSGIVVVATCTSWGRPNPLLSWDTKLNGAVETSIAAGGKVTTKYSVQPNRAMNGKQLDCLISHPSFPEPRRIKYNLVVHYAPDVKLEVQPDDWYLGMEGASLKCIGTGNPNPHNFTWSWDNGDLPNGIKVDNDTMKFTRPLLPTDAGRYHCHAENRAGSGTSFRQINVAESAATKADFISLSIIAAAVITAVLLLVLFISVFLLNRYHKRKNKKLEMELNSKNEELSNISRQTSVRRLNSIGTDPRSQNDDPLIGHVDSAMRSSMSSLGENTTHYRDSRSTVSAGRGSDLIGRSPTAPLLKNEEDREQEENLHNIKKCGEPLIRHCQSRSSFGDCCLHPPLHPYAVGNEQRSNRMIDQICEQERQQEILMQSSSELSKLNEEGFVRNSHTRVSLGDPRTQRPAHPSLMRNGKPPLYSYGKPERRSMDNLDDNNYSQQLHVETFQRNCHGRYSLREQSLPPPLYPTLLRNKKPGNLQNERAKKMQQSQDSLGPENSYEETSEEGDKEKVDDRETESSGISETFTSHFHIDNGTLRPKTEANGMILPQRGHLV</sequence>
<evidence type="ECO:0000256" key="13">
    <source>
        <dbReference type="SAM" id="Phobius"/>
    </source>
</evidence>